<feature type="transmembrane region" description="Helical" evidence="5">
    <location>
        <begin position="260"/>
        <end position="283"/>
    </location>
</feature>
<feature type="transmembrane region" description="Helical" evidence="5">
    <location>
        <begin position="49"/>
        <end position="68"/>
    </location>
</feature>
<keyword evidence="3 5" id="KW-1133">Transmembrane helix</keyword>
<sequence length="429" mass="48969">MSTTTTTTHHPNYTEIDFLPPTLSTLAESFCENQTQSPLDKLDDRINVVVPYLVILGIIGNGLSVLTFSQRKLRTLSCGCYLLLLAISDTIGLLIMSRPYFFKQFNLVHHLNSSFLCGLHLFLTKIFDELTPWLLVLVACNRLVLSRYPRNDQSFQTARAALWSALCLLSIIILINSHLLFGIGVGFSPLQPCISVCGPLTKSPYYLFFYKNVSPIIDLCLSLIIPFCLIFIANIFLLANVSNVKKKVIRVRRRKRASRNARLSIVLLADLITFLIVSLPVLSVDCIYRFTRTIDHNEKLDEYISIAWTIVNKIFYLNYSLSFYFYVLSSSYFRHHFLLAIRCKKLHSILFNPATKTRPATNFIMKYHKNHSPPSPPKIVVKQYDCEVMCSEQPQNINNCHSELIPLHQSHTTLTTLSGDAMHVEIKLK</sequence>
<protein>
    <recommendedName>
        <fullName evidence="6">G-protein coupled receptors family 1 profile domain-containing protein</fullName>
    </recommendedName>
</protein>
<reference evidence="7" key="1">
    <citation type="submission" date="2021-02" db="EMBL/GenBank/DDBJ databases">
        <authorList>
            <person name="Nowell W R."/>
        </authorList>
    </citation>
    <scope>NUCLEOTIDE SEQUENCE</scope>
</reference>
<dbReference type="EMBL" id="CAJOBB010001298">
    <property type="protein sequence ID" value="CAF3837481.1"/>
    <property type="molecule type" value="Genomic_DNA"/>
</dbReference>
<organism evidence="7 9">
    <name type="scientific">Adineta steineri</name>
    <dbReference type="NCBI Taxonomy" id="433720"/>
    <lineage>
        <taxon>Eukaryota</taxon>
        <taxon>Metazoa</taxon>
        <taxon>Spiralia</taxon>
        <taxon>Gnathifera</taxon>
        <taxon>Rotifera</taxon>
        <taxon>Eurotatoria</taxon>
        <taxon>Bdelloidea</taxon>
        <taxon>Adinetida</taxon>
        <taxon>Adinetidae</taxon>
        <taxon>Adineta</taxon>
    </lineage>
</organism>
<dbReference type="PROSITE" id="PS50262">
    <property type="entry name" value="G_PROTEIN_RECEP_F1_2"/>
    <property type="match status" value="1"/>
</dbReference>
<dbReference type="GO" id="GO:0016020">
    <property type="term" value="C:membrane"/>
    <property type="evidence" value="ECO:0007669"/>
    <property type="project" value="UniProtKB-SubCell"/>
</dbReference>
<evidence type="ECO:0000256" key="5">
    <source>
        <dbReference type="SAM" id="Phobius"/>
    </source>
</evidence>
<evidence type="ECO:0000313" key="7">
    <source>
        <dbReference type="EMBL" id="CAF0736862.1"/>
    </source>
</evidence>
<dbReference type="PANTHER" id="PTHR46641:SF25">
    <property type="entry name" value="CNMAMIDE RECEPTOR-RELATED"/>
    <property type="match status" value="1"/>
</dbReference>
<dbReference type="AlphaFoldDB" id="A0A813NI67"/>
<dbReference type="Proteomes" id="UP000663860">
    <property type="component" value="Unassembled WGS sequence"/>
</dbReference>
<feature type="transmembrane region" description="Helical" evidence="5">
    <location>
        <begin position="216"/>
        <end position="239"/>
    </location>
</feature>
<dbReference type="Gene3D" id="1.20.1070.10">
    <property type="entry name" value="Rhodopsin 7-helix transmembrane proteins"/>
    <property type="match status" value="1"/>
</dbReference>
<comment type="caution">
    <text evidence="7">The sequence shown here is derived from an EMBL/GenBank/DDBJ whole genome shotgun (WGS) entry which is preliminary data.</text>
</comment>
<feature type="transmembrane region" description="Helical" evidence="5">
    <location>
        <begin position="303"/>
        <end position="327"/>
    </location>
</feature>
<dbReference type="EMBL" id="CAJNOE010000017">
    <property type="protein sequence ID" value="CAF0736862.1"/>
    <property type="molecule type" value="Genomic_DNA"/>
</dbReference>
<name>A0A813NI67_9BILA</name>
<keyword evidence="4 5" id="KW-0472">Membrane</keyword>
<keyword evidence="2 5" id="KW-0812">Transmembrane</keyword>
<dbReference type="Proteomes" id="UP000663868">
    <property type="component" value="Unassembled WGS sequence"/>
</dbReference>
<dbReference type="GO" id="GO:0004930">
    <property type="term" value="F:G protein-coupled receptor activity"/>
    <property type="evidence" value="ECO:0007669"/>
    <property type="project" value="InterPro"/>
</dbReference>
<evidence type="ECO:0000313" key="8">
    <source>
        <dbReference type="EMBL" id="CAF3837481.1"/>
    </source>
</evidence>
<dbReference type="SUPFAM" id="SSF81321">
    <property type="entry name" value="Family A G protein-coupled receptor-like"/>
    <property type="match status" value="1"/>
</dbReference>
<gene>
    <name evidence="7" type="ORF">IZO911_LOCUS3274</name>
    <name evidence="8" type="ORF">KXQ929_LOCUS19259</name>
</gene>
<evidence type="ECO:0000313" key="9">
    <source>
        <dbReference type="Proteomes" id="UP000663860"/>
    </source>
</evidence>
<dbReference type="InterPro" id="IPR052954">
    <property type="entry name" value="GPCR-Ligand_Int"/>
</dbReference>
<dbReference type="Pfam" id="PF00001">
    <property type="entry name" value="7tm_1"/>
    <property type="match status" value="1"/>
</dbReference>
<evidence type="ECO:0000256" key="3">
    <source>
        <dbReference type="ARBA" id="ARBA00022989"/>
    </source>
</evidence>
<comment type="subcellular location">
    <subcellularLocation>
        <location evidence="1">Membrane</location>
    </subcellularLocation>
</comment>
<evidence type="ECO:0000256" key="2">
    <source>
        <dbReference type="ARBA" id="ARBA00022692"/>
    </source>
</evidence>
<dbReference type="InterPro" id="IPR000276">
    <property type="entry name" value="GPCR_Rhodpsn"/>
</dbReference>
<evidence type="ECO:0000256" key="1">
    <source>
        <dbReference type="ARBA" id="ARBA00004370"/>
    </source>
</evidence>
<feature type="domain" description="G-protein coupled receptors family 1 profile" evidence="6">
    <location>
        <begin position="60"/>
        <end position="326"/>
    </location>
</feature>
<feature type="transmembrane region" description="Helical" evidence="5">
    <location>
        <begin position="160"/>
        <end position="181"/>
    </location>
</feature>
<evidence type="ECO:0000256" key="4">
    <source>
        <dbReference type="ARBA" id="ARBA00023136"/>
    </source>
</evidence>
<accession>A0A813NI67</accession>
<dbReference type="PANTHER" id="PTHR46641">
    <property type="entry name" value="FMRFAMIDE RECEPTOR-RELATED"/>
    <property type="match status" value="1"/>
</dbReference>
<proteinExistence type="predicted"/>
<evidence type="ECO:0000259" key="6">
    <source>
        <dbReference type="PROSITE" id="PS50262"/>
    </source>
</evidence>
<feature type="transmembrane region" description="Helical" evidence="5">
    <location>
        <begin position="80"/>
        <end position="101"/>
    </location>
</feature>
<dbReference type="InterPro" id="IPR017452">
    <property type="entry name" value="GPCR_Rhodpsn_7TM"/>
</dbReference>